<feature type="compositionally biased region" description="Basic and acidic residues" evidence="1">
    <location>
        <begin position="47"/>
        <end position="65"/>
    </location>
</feature>
<sequence>MEGTPERKEEPTDVDELKCGPCSGKGSVQSNAGGEPHDVVCPWCEGTGKRIPEHDSQEAGERLREQPPASD</sequence>
<accession>A0A6J7CMZ8</accession>
<reference evidence="2" key="1">
    <citation type="submission" date="2020-05" db="EMBL/GenBank/DDBJ databases">
        <authorList>
            <person name="Chiriac C."/>
            <person name="Salcher M."/>
            <person name="Ghai R."/>
            <person name="Kavagutti S V."/>
        </authorList>
    </citation>
    <scope>NUCLEOTIDE SEQUENCE</scope>
</reference>
<protein>
    <submittedName>
        <fullName evidence="2">Unannotated protein</fullName>
    </submittedName>
</protein>
<evidence type="ECO:0000256" key="1">
    <source>
        <dbReference type="SAM" id="MobiDB-lite"/>
    </source>
</evidence>
<dbReference type="SUPFAM" id="SSF57938">
    <property type="entry name" value="DnaJ/Hsp40 cysteine-rich domain"/>
    <property type="match status" value="1"/>
</dbReference>
<gene>
    <name evidence="2" type="ORF">UFOPK3444_00030</name>
</gene>
<organism evidence="2">
    <name type="scientific">freshwater metagenome</name>
    <dbReference type="NCBI Taxonomy" id="449393"/>
    <lineage>
        <taxon>unclassified sequences</taxon>
        <taxon>metagenomes</taxon>
        <taxon>ecological metagenomes</taxon>
    </lineage>
</organism>
<feature type="region of interest" description="Disordered" evidence="1">
    <location>
        <begin position="47"/>
        <end position="71"/>
    </location>
</feature>
<proteinExistence type="predicted"/>
<dbReference type="AlphaFoldDB" id="A0A6J7CMZ8"/>
<evidence type="ECO:0000313" key="2">
    <source>
        <dbReference type="EMBL" id="CAB4858385.1"/>
    </source>
</evidence>
<dbReference type="InterPro" id="IPR036410">
    <property type="entry name" value="HSP_DnaJ_Cys-rich_dom_sf"/>
</dbReference>
<dbReference type="EMBL" id="CAFBLU010000001">
    <property type="protein sequence ID" value="CAB4858385.1"/>
    <property type="molecule type" value="Genomic_DNA"/>
</dbReference>
<name>A0A6J7CMZ8_9ZZZZ</name>
<dbReference type="Gene3D" id="2.10.230.10">
    <property type="entry name" value="Heat shock protein DnaJ, cysteine-rich domain"/>
    <property type="match status" value="1"/>
</dbReference>